<name>A0ABS2EZT8_9ACTN</name>
<accession>A0ABS2EZT8</accession>
<keyword evidence="2" id="KW-1185">Reference proteome</keyword>
<organism evidence="1 2">
    <name type="scientific">Olsenella profusa</name>
    <dbReference type="NCBI Taxonomy" id="138595"/>
    <lineage>
        <taxon>Bacteria</taxon>
        <taxon>Bacillati</taxon>
        <taxon>Actinomycetota</taxon>
        <taxon>Coriobacteriia</taxon>
        <taxon>Coriobacteriales</taxon>
        <taxon>Atopobiaceae</taxon>
        <taxon>Olsenella</taxon>
    </lineage>
</organism>
<comment type="caution">
    <text evidence="1">The sequence shown here is derived from an EMBL/GenBank/DDBJ whole genome shotgun (WGS) entry which is preliminary data.</text>
</comment>
<reference evidence="1 2" key="1">
    <citation type="journal article" date="2021" name="Sci. Rep.">
        <title>The distribution of antibiotic resistance genes in chicken gut microbiota commensals.</title>
        <authorList>
            <person name="Juricova H."/>
            <person name="Matiasovicova J."/>
            <person name="Kubasova T."/>
            <person name="Cejkova D."/>
            <person name="Rychlik I."/>
        </authorList>
    </citation>
    <scope>NUCLEOTIDE SEQUENCE [LARGE SCALE GENOMIC DNA]</scope>
    <source>
        <strain evidence="1 2">An794</strain>
    </source>
</reference>
<dbReference type="EMBL" id="JACSNQ010000002">
    <property type="protein sequence ID" value="MBM6774215.1"/>
    <property type="molecule type" value="Genomic_DNA"/>
</dbReference>
<evidence type="ECO:0000313" key="1">
    <source>
        <dbReference type="EMBL" id="MBM6774215.1"/>
    </source>
</evidence>
<dbReference type="RefSeq" id="WP_204792583.1">
    <property type="nucleotide sequence ID" value="NZ_JACSNQ010000002.1"/>
</dbReference>
<protein>
    <submittedName>
        <fullName evidence="1">DUF5131 family protein</fullName>
    </submittedName>
</protein>
<proteinExistence type="predicted"/>
<dbReference type="Pfam" id="PF07505">
    <property type="entry name" value="DUF5131"/>
    <property type="match status" value="1"/>
</dbReference>
<dbReference type="Proteomes" id="UP000712527">
    <property type="component" value="Unassembled WGS sequence"/>
</dbReference>
<gene>
    <name evidence="1" type="ORF">H9X80_01435</name>
</gene>
<sequence length="300" mass="34347">MHDIWNPWHGCRKASEGCANCYMFTMDRWRGLDGSVVRRNKAGFRYPLARSRDGSLKVRPGELIRVCMTSDFFVEEADPWRDEAWDVMRQRPDVRFWLLTKRPERFATCLPDDWGEGWDNVMLNVTCENQRRADERLPVLLATPARHKGVMCAPLIGQVDIERYLELGDHGGGGVRGCGIEQVICGGENYEGARPCDFDWVRLLSAQCRAHDVTFAFTETGTVFVKDGRTYRLRDHRLQSEQAFKSGVSFAGRPIEWHLHDPLRLPIPAEELYQPSFRERCKTCGQRLICNGCSACGRCA</sequence>
<evidence type="ECO:0000313" key="2">
    <source>
        <dbReference type="Proteomes" id="UP000712527"/>
    </source>
</evidence>
<dbReference type="InterPro" id="IPR011101">
    <property type="entry name" value="DUF5131"/>
</dbReference>